<feature type="compositionally biased region" description="Polar residues" evidence="2">
    <location>
        <begin position="399"/>
        <end position="410"/>
    </location>
</feature>
<proteinExistence type="predicted"/>
<keyword evidence="1" id="KW-0343">GTPase activation</keyword>
<feature type="compositionally biased region" description="Polar residues" evidence="2">
    <location>
        <begin position="282"/>
        <end position="301"/>
    </location>
</feature>
<reference evidence="4 5" key="1">
    <citation type="journal article" date="2015" name="BMC Genomics">
        <title>Gene expression during zombie ant biting behavior reflects the complexity underlying fungal parasitic behavioral manipulation.</title>
        <authorList>
            <person name="de Bekker C."/>
            <person name="Ohm R.A."/>
            <person name="Loreto R.G."/>
            <person name="Sebastian A."/>
            <person name="Albert I."/>
            <person name="Merrow M."/>
            <person name="Brachmann A."/>
            <person name="Hughes D.P."/>
        </authorList>
    </citation>
    <scope>NUCLEOTIDE SEQUENCE [LARGE SCALE GENOMIC DNA]</scope>
    <source>
        <strain evidence="4 5">SC16a</strain>
    </source>
</reference>
<dbReference type="Pfam" id="PF00620">
    <property type="entry name" value="RhoGAP"/>
    <property type="match status" value="1"/>
</dbReference>
<dbReference type="InterPro" id="IPR000198">
    <property type="entry name" value="RhoGAP_dom"/>
</dbReference>
<dbReference type="InterPro" id="IPR050729">
    <property type="entry name" value="Rho-GAP"/>
</dbReference>
<dbReference type="GO" id="GO:0007165">
    <property type="term" value="P:signal transduction"/>
    <property type="evidence" value="ECO:0007669"/>
    <property type="project" value="InterPro"/>
</dbReference>
<name>A0A2A9PA67_OPHUN</name>
<accession>A0A2A9PA67</accession>
<dbReference type="PANTHER" id="PTHR23176">
    <property type="entry name" value="RHO/RAC/CDC GTPASE-ACTIVATING PROTEIN"/>
    <property type="match status" value="1"/>
</dbReference>
<dbReference type="Gene3D" id="1.10.555.10">
    <property type="entry name" value="Rho GTPase activation protein"/>
    <property type="match status" value="1"/>
</dbReference>
<dbReference type="PROSITE" id="PS50238">
    <property type="entry name" value="RHOGAP"/>
    <property type="match status" value="1"/>
</dbReference>
<dbReference type="InterPro" id="IPR008936">
    <property type="entry name" value="Rho_GTPase_activation_prot"/>
</dbReference>
<protein>
    <recommendedName>
        <fullName evidence="3">Rho-GAP domain-containing protein</fullName>
    </recommendedName>
</protein>
<feature type="compositionally biased region" description="Polar residues" evidence="2">
    <location>
        <begin position="673"/>
        <end position="683"/>
    </location>
</feature>
<feature type="domain" description="Rho-GAP" evidence="3">
    <location>
        <begin position="433"/>
        <end position="626"/>
    </location>
</feature>
<dbReference type="SMART" id="SM00324">
    <property type="entry name" value="RhoGAP"/>
    <property type="match status" value="1"/>
</dbReference>
<feature type="compositionally biased region" description="Polar residues" evidence="2">
    <location>
        <begin position="691"/>
        <end position="709"/>
    </location>
</feature>
<organism evidence="4 5">
    <name type="scientific">Ophiocordyceps unilateralis</name>
    <name type="common">Zombie-ant fungus</name>
    <name type="synonym">Torrubia unilateralis</name>
    <dbReference type="NCBI Taxonomy" id="268505"/>
    <lineage>
        <taxon>Eukaryota</taxon>
        <taxon>Fungi</taxon>
        <taxon>Dikarya</taxon>
        <taxon>Ascomycota</taxon>
        <taxon>Pezizomycotina</taxon>
        <taxon>Sordariomycetes</taxon>
        <taxon>Hypocreomycetidae</taxon>
        <taxon>Hypocreales</taxon>
        <taxon>Ophiocordycipitaceae</taxon>
        <taxon>Ophiocordyceps</taxon>
    </lineage>
</organism>
<reference evidence="4 5" key="2">
    <citation type="journal article" date="2017" name="Sci. Rep.">
        <title>Ant-infecting Ophiocordyceps genomes reveal a high diversity of potential behavioral manipulation genes and a possible major role for enterotoxins.</title>
        <authorList>
            <person name="de Bekker C."/>
            <person name="Ohm R.A."/>
            <person name="Evans H.C."/>
            <person name="Brachmann A."/>
            <person name="Hughes D.P."/>
        </authorList>
    </citation>
    <scope>NUCLEOTIDE SEQUENCE [LARGE SCALE GENOMIC DNA]</scope>
    <source>
        <strain evidence="4 5">SC16a</strain>
    </source>
</reference>
<feature type="region of interest" description="Disordered" evidence="2">
    <location>
        <begin position="328"/>
        <end position="417"/>
    </location>
</feature>
<evidence type="ECO:0000256" key="2">
    <source>
        <dbReference type="SAM" id="MobiDB-lite"/>
    </source>
</evidence>
<feature type="compositionally biased region" description="Basic and acidic residues" evidence="2">
    <location>
        <begin position="209"/>
        <end position="234"/>
    </location>
</feature>
<dbReference type="SUPFAM" id="SSF48350">
    <property type="entry name" value="GTPase activation domain, GAP"/>
    <property type="match status" value="1"/>
</dbReference>
<keyword evidence="5" id="KW-1185">Reference proteome</keyword>
<dbReference type="EMBL" id="LAZP02000328">
    <property type="protein sequence ID" value="PFH58104.1"/>
    <property type="molecule type" value="Genomic_DNA"/>
</dbReference>
<sequence>MEVTDQAAKSLVRNSVDSAISTNSSASCSRDNSMQSQPIPADVANFIKTTAGAEILVQHLLQERLSQHQQITQLRKLVNDQREMMLTLKRNSELAIQEKEQCQKKFDNLIANLTSSRGRDESNSFAGNGMGLPPMDILAMLSQPSATPDMESLMLGYSGQNNLPLDLSSLMAQQTDRQEANNSMDGLRNLGQPLPQPQDPTPPDGFNNAEKRAAVRQQEFESQRHRSAPSEEQHANIASMSGIPWNPRNDSAPPTQPLPAPPTDSGDYITSKDSGPPESRNGPPSQSRRVQAPSQVSSPQIVSDLENIGHQIRTRYNIQDEQQAEEFGVATDFEQRNTANKGSRDVPKTPPRGPEPDFNFDFEQKSHSQLVAGAQHKRVDTVVSKDKKKEKKRGLLKLTPSTQSTGSQDPSFGGKGIGTVATAQQGSSRVFGIPLDEAVRYYPPANTEVSLPSVVYRCLQYLHSQDAILEEGIFRMSGSASTIRYLRELFDAKGDVDLLHDDIDVRFDIHTVASLLKLYLRELPTPILTRDQTRTLLGLTEMSNSRDKMAMLNQTSKRLPKASFTLLKYMMSLLIKIINKAETNKMDVRNIGIVFLPTLDLPATVFAMFLQSYAVIFGIDPEECELPSPSPVPEVATQRDRSGTPIHSSAGSRSASPHPGNPVRISSLSSSSQNQVWTGSPMSASPHHLTRTNSRESLMSNTSTQSTRTAPAPPKAANVLGFRCGLGGQLANTRY</sequence>
<feature type="compositionally biased region" description="Pro residues" evidence="2">
    <location>
        <begin position="194"/>
        <end position="203"/>
    </location>
</feature>
<gene>
    <name evidence="4" type="ORF">XA68_14149</name>
</gene>
<dbReference type="GO" id="GO:0005938">
    <property type="term" value="C:cell cortex"/>
    <property type="evidence" value="ECO:0007669"/>
    <property type="project" value="UniProtKB-ARBA"/>
</dbReference>
<feature type="region of interest" description="Disordered" evidence="2">
    <location>
        <begin position="175"/>
        <end position="302"/>
    </location>
</feature>
<feature type="region of interest" description="Disordered" evidence="2">
    <location>
        <begin position="627"/>
        <end position="718"/>
    </location>
</feature>
<comment type="caution">
    <text evidence="4">The sequence shown here is derived from an EMBL/GenBank/DDBJ whole genome shotgun (WGS) entry which is preliminary data.</text>
</comment>
<dbReference type="PANTHER" id="PTHR23176:SF129">
    <property type="entry name" value="RHO GTPASE ACTIVATING PROTEIN AT 16F, ISOFORM E-RELATED"/>
    <property type="match status" value="1"/>
</dbReference>
<dbReference type="GO" id="GO:0005096">
    <property type="term" value="F:GTPase activator activity"/>
    <property type="evidence" value="ECO:0007669"/>
    <property type="project" value="UniProtKB-KW"/>
</dbReference>
<dbReference type="Proteomes" id="UP000037136">
    <property type="component" value="Unassembled WGS sequence"/>
</dbReference>
<dbReference type="AlphaFoldDB" id="A0A2A9PA67"/>
<evidence type="ECO:0000259" key="3">
    <source>
        <dbReference type="PROSITE" id="PS50238"/>
    </source>
</evidence>
<feature type="compositionally biased region" description="Basic and acidic residues" evidence="2">
    <location>
        <begin position="377"/>
        <end position="387"/>
    </location>
</feature>
<evidence type="ECO:0000256" key="1">
    <source>
        <dbReference type="ARBA" id="ARBA00022468"/>
    </source>
</evidence>
<feature type="compositionally biased region" description="Polar residues" evidence="2">
    <location>
        <begin position="175"/>
        <end position="184"/>
    </location>
</feature>
<dbReference type="OrthoDB" id="185175at2759"/>
<evidence type="ECO:0000313" key="5">
    <source>
        <dbReference type="Proteomes" id="UP000037136"/>
    </source>
</evidence>
<dbReference type="STRING" id="268505.A0A2A9PA67"/>
<feature type="compositionally biased region" description="Polar residues" evidence="2">
    <location>
        <begin position="645"/>
        <end position="655"/>
    </location>
</feature>
<evidence type="ECO:0000313" key="4">
    <source>
        <dbReference type="EMBL" id="PFH58104.1"/>
    </source>
</evidence>